<dbReference type="Proteomes" id="UP001165960">
    <property type="component" value="Unassembled WGS sequence"/>
</dbReference>
<comment type="caution">
    <text evidence="1">The sequence shown here is derived from an EMBL/GenBank/DDBJ whole genome shotgun (WGS) entry which is preliminary data.</text>
</comment>
<gene>
    <name evidence="1" type="ORF">DSO57_1029401</name>
</gene>
<evidence type="ECO:0000313" key="1">
    <source>
        <dbReference type="EMBL" id="KAJ9060570.1"/>
    </source>
</evidence>
<accession>A0ACC2SE41</accession>
<reference evidence="1" key="1">
    <citation type="submission" date="2022-04" db="EMBL/GenBank/DDBJ databases">
        <title>Genome of the entomopathogenic fungus Entomophthora muscae.</title>
        <authorList>
            <person name="Elya C."/>
            <person name="Lovett B.R."/>
            <person name="Lee E."/>
            <person name="Macias A.M."/>
            <person name="Hajek A.E."/>
            <person name="De Bivort B.L."/>
            <person name="Kasson M.T."/>
            <person name="De Fine Licht H.H."/>
            <person name="Stajich J.E."/>
        </authorList>
    </citation>
    <scope>NUCLEOTIDE SEQUENCE</scope>
    <source>
        <strain evidence="1">Berkeley</strain>
    </source>
</reference>
<dbReference type="EMBL" id="QTSX02005164">
    <property type="protein sequence ID" value="KAJ9060570.1"/>
    <property type="molecule type" value="Genomic_DNA"/>
</dbReference>
<keyword evidence="2" id="KW-1185">Reference proteome</keyword>
<sequence>MHEMIRSVLAVSNWFGMDVPIGIKFEEVHEFEPRHTLLGKVVSHEGVERSPDGHTHESFGGMLL</sequence>
<evidence type="ECO:0000313" key="2">
    <source>
        <dbReference type="Proteomes" id="UP001165960"/>
    </source>
</evidence>
<protein>
    <submittedName>
        <fullName evidence="1">Uncharacterized protein</fullName>
    </submittedName>
</protein>
<name>A0ACC2SE41_9FUNG</name>
<proteinExistence type="predicted"/>
<organism evidence="1 2">
    <name type="scientific">Entomophthora muscae</name>
    <dbReference type="NCBI Taxonomy" id="34485"/>
    <lineage>
        <taxon>Eukaryota</taxon>
        <taxon>Fungi</taxon>
        <taxon>Fungi incertae sedis</taxon>
        <taxon>Zoopagomycota</taxon>
        <taxon>Entomophthoromycotina</taxon>
        <taxon>Entomophthoromycetes</taxon>
        <taxon>Entomophthorales</taxon>
        <taxon>Entomophthoraceae</taxon>
        <taxon>Entomophthora</taxon>
    </lineage>
</organism>